<keyword evidence="5" id="KW-0677">Repeat</keyword>
<feature type="compositionally biased region" description="Basic and acidic residues" evidence="11">
    <location>
        <begin position="93"/>
        <end position="125"/>
    </location>
</feature>
<keyword evidence="9" id="KW-0446">Lipid-binding</keyword>
<feature type="compositionally biased region" description="Polar residues" evidence="11">
    <location>
        <begin position="1225"/>
        <end position="1235"/>
    </location>
</feature>
<evidence type="ECO:0000256" key="10">
    <source>
        <dbReference type="ARBA" id="ARBA00023136"/>
    </source>
</evidence>
<feature type="region of interest" description="Disordered" evidence="11">
    <location>
        <begin position="1315"/>
        <end position="1341"/>
    </location>
</feature>
<dbReference type="InterPro" id="IPR031468">
    <property type="entry name" value="SMP_LBD"/>
</dbReference>
<dbReference type="PANTHER" id="PTHR47348">
    <property type="entry name" value="MEIOTICALLY UP-REGULATED GENE 190 PROTEIN"/>
    <property type="match status" value="1"/>
</dbReference>
<feature type="compositionally biased region" description="Basic and acidic residues" evidence="11">
    <location>
        <begin position="32"/>
        <end position="41"/>
    </location>
</feature>
<evidence type="ECO:0000256" key="6">
    <source>
        <dbReference type="ARBA" id="ARBA00022824"/>
    </source>
</evidence>
<evidence type="ECO:0000256" key="1">
    <source>
        <dbReference type="ARBA" id="ARBA00004586"/>
    </source>
</evidence>
<evidence type="ECO:0000259" key="13">
    <source>
        <dbReference type="PROSITE" id="PS50004"/>
    </source>
</evidence>
<dbReference type="PROSITE" id="PS50004">
    <property type="entry name" value="C2"/>
    <property type="match status" value="2"/>
</dbReference>
<evidence type="ECO:0000259" key="14">
    <source>
        <dbReference type="PROSITE" id="PS51847"/>
    </source>
</evidence>
<dbReference type="SUPFAM" id="SSF49562">
    <property type="entry name" value="C2 domain (Calcium/lipid-binding domain, CaLB)"/>
    <property type="match status" value="2"/>
</dbReference>
<dbReference type="Pfam" id="PF25331">
    <property type="entry name" value="C2_Mug190_3rd"/>
    <property type="match status" value="1"/>
</dbReference>
<dbReference type="Pfam" id="PF25669">
    <property type="entry name" value="SMP_MUG190-like"/>
    <property type="match status" value="1"/>
</dbReference>
<gene>
    <name evidence="15" type="ORF">LTR24_002060</name>
</gene>
<evidence type="ECO:0000256" key="2">
    <source>
        <dbReference type="ARBA" id="ARBA00022448"/>
    </source>
</evidence>
<feature type="region of interest" description="Disordered" evidence="11">
    <location>
        <begin position="864"/>
        <end position="884"/>
    </location>
</feature>
<feature type="compositionally biased region" description="Acidic residues" evidence="11">
    <location>
        <begin position="1169"/>
        <end position="1192"/>
    </location>
</feature>
<organism evidence="15 16">
    <name type="scientific">Lithohypha guttulata</name>
    <dbReference type="NCBI Taxonomy" id="1690604"/>
    <lineage>
        <taxon>Eukaryota</taxon>
        <taxon>Fungi</taxon>
        <taxon>Dikarya</taxon>
        <taxon>Ascomycota</taxon>
        <taxon>Pezizomycotina</taxon>
        <taxon>Eurotiomycetes</taxon>
        <taxon>Chaetothyriomycetidae</taxon>
        <taxon>Chaetothyriales</taxon>
        <taxon>Trichomeriaceae</taxon>
        <taxon>Lithohypha</taxon>
    </lineage>
</organism>
<feature type="region of interest" description="Disordered" evidence="11">
    <location>
        <begin position="1169"/>
        <end position="1281"/>
    </location>
</feature>
<evidence type="ECO:0000313" key="15">
    <source>
        <dbReference type="EMBL" id="KAK5097804.1"/>
    </source>
</evidence>
<accession>A0ABR0KJ82</accession>
<feature type="region of interest" description="Disordered" evidence="11">
    <location>
        <begin position="416"/>
        <end position="485"/>
    </location>
</feature>
<dbReference type="Gene3D" id="2.60.40.150">
    <property type="entry name" value="C2 domain"/>
    <property type="match status" value="2"/>
</dbReference>
<keyword evidence="8" id="KW-0445">Lipid transport</keyword>
<dbReference type="Proteomes" id="UP001345013">
    <property type="component" value="Unassembled WGS sequence"/>
</dbReference>
<feature type="region of interest" description="Disordered" evidence="11">
    <location>
        <begin position="1"/>
        <end position="172"/>
    </location>
</feature>
<dbReference type="InterPro" id="IPR000008">
    <property type="entry name" value="C2_dom"/>
</dbReference>
<feature type="compositionally biased region" description="Basic and acidic residues" evidence="11">
    <location>
        <begin position="421"/>
        <end position="436"/>
    </location>
</feature>
<name>A0ABR0KJ82_9EURO</name>
<keyword evidence="16" id="KW-1185">Reference proteome</keyword>
<keyword evidence="4 12" id="KW-0812">Transmembrane</keyword>
<dbReference type="PANTHER" id="PTHR47348:SF2">
    <property type="entry name" value="MEIOTICALLY UP-REGULATED 190 PROTEIN"/>
    <property type="match status" value="1"/>
</dbReference>
<dbReference type="Pfam" id="PF00168">
    <property type="entry name" value="C2"/>
    <property type="match status" value="2"/>
</dbReference>
<dbReference type="InterPro" id="IPR057349">
    <property type="entry name" value="C2_Mug190_3rd"/>
</dbReference>
<feature type="compositionally biased region" description="Basic and acidic residues" evidence="11">
    <location>
        <begin position="1323"/>
        <end position="1335"/>
    </location>
</feature>
<protein>
    <recommendedName>
        <fullName evidence="17">Meiotically up-regulated gene 190 protein</fullName>
    </recommendedName>
</protein>
<evidence type="ECO:0000256" key="8">
    <source>
        <dbReference type="ARBA" id="ARBA00023055"/>
    </source>
</evidence>
<dbReference type="CDD" id="cd04041">
    <property type="entry name" value="C2A_fungal"/>
    <property type="match status" value="1"/>
</dbReference>
<evidence type="ECO:0000256" key="11">
    <source>
        <dbReference type="SAM" id="MobiDB-lite"/>
    </source>
</evidence>
<dbReference type="InterPro" id="IPR037767">
    <property type="entry name" value="C2A_Mug190-like"/>
</dbReference>
<feature type="domain" description="SMP-LTD" evidence="14">
    <location>
        <begin position="345"/>
        <end position="615"/>
    </location>
</feature>
<feature type="compositionally biased region" description="Acidic residues" evidence="11">
    <location>
        <begin position="874"/>
        <end position="884"/>
    </location>
</feature>
<dbReference type="CDD" id="cd04052">
    <property type="entry name" value="C2B_Tricalbin-like"/>
    <property type="match status" value="1"/>
</dbReference>
<reference evidence="15 16" key="1">
    <citation type="submission" date="2023-08" db="EMBL/GenBank/DDBJ databases">
        <title>Black Yeasts Isolated from many extreme environments.</title>
        <authorList>
            <person name="Coleine C."/>
            <person name="Stajich J.E."/>
            <person name="Selbmann L."/>
        </authorList>
    </citation>
    <scope>NUCLEOTIDE SEQUENCE [LARGE SCALE GENOMIC DNA]</scope>
    <source>
        <strain evidence="15 16">CCFEE 5885</strain>
    </source>
</reference>
<evidence type="ECO:0000313" key="16">
    <source>
        <dbReference type="Proteomes" id="UP001345013"/>
    </source>
</evidence>
<dbReference type="CDD" id="cd21676">
    <property type="entry name" value="SMP_Mug190"/>
    <property type="match status" value="1"/>
</dbReference>
<dbReference type="PROSITE" id="PS51847">
    <property type="entry name" value="SMP"/>
    <property type="match status" value="1"/>
</dbReference>
<dbReference type="SMART" id="SM00239">
    <property type="entry name" value="C2"/>
    <property type="match status" value="2"/>
</dbReference>
<keyword evidence="7 12" id="KW-1133">Transmembrane helix</keyword>
<feature type="compositionally biased region" description="Basic residues" evidence="11">
    <location>
        <begin position="126"/>
        <end position="135"/>
    </location>
</feature>
<proteinExistence type="predicted"/>
<evidence type="ECO:0000256" key="12">
    <source>
        <dbReference type="SAM" id="Phobius"/>
    </source>
</evidence>
<feature type="compositionally biased region" description="Polar residues" evidence="11">
    <location>
        <begin position="43"/>
        <end position="52"/>
    </location>
</feature>
<evidence type="ECO:0000256" key="5">
    <source>
        <dbReference type="ARBA" id="ARBA00022737"/>
    </source>
</evidence>
<feature type="domain" description="C2" evidence="13">
    <location>
        <begin position="831"/>
        <end position="966"/>
    </location>
</feature>
<feature type="compositionally biased region" description="Polar residues" evidence="11">
    <location>
        <begin position="437"/>
        <end position="463"/>
    </location>
</feature>
<evidence type="ECO:0008006" key="17">
    <source>
        <dbReference type="Google" id="ProtNLM"/>
    </source>
</evidence>
<feature type="transmembrane region" description="Helical" evidence="12">
    <location>
        <begin position="290"/>
        <end position="314"/>
    </location>
</feature>
<feature type="compositionally biased region" description="Basic and acidic residues" evidence="11">
    <location>
        <begin position="1258"/>
        <end position="1278"/>
    </location>
</feature>
<feature type="compositionally biased region" description="Polar residues" evidence="11">
    <location>
        <begin position="72"/>
        <end position="92"/>
    </location>
</feature>
<keyword evidence="6" id="KW-0256">Endoplasmic reticulum</keyword>
<dbReference type="InterPro" id="IPR037765">
    <property type="entry name" value="C2B_Tricalbin"/>
</dbReference>
<feature type="transmembrane region" description="Helical" evidence="12">
    <location>
        <begin position="256"/>
        <end position="278"/>
    </location>
</feature>
<feature type="region of interest" description="Disordered" evidence="11">
    <location>
        <begin position="194"/>
        <end position="239"/>
    </location>
</feature>
<dbReference type="EMBL" id="JAVRRG010000016">
    <property type="protein sequence ID" value="KAK5097804.1"/>
    <property type="molecule type" value="Genomic_DNA"/>
</dbReference>
<sequence length="1341" mass="149948">MSQPDLEAEANRRNVSSKPHYGGKHPIPTVQRYREHRKELESNQEATAQAQDEPQDGSRPVQAYGAAKSILKGQNSNQASEGSHNPYPNANHNDQERPQQQETREVTEKDGGQQDGGQKDDDGGHGKHGKHKHSKKPEQSATEQAASAVDPRQKRKAMKHNKNRAGGREVTDPVTHLPIVIYDQTVKDLHAVGDSEQAPGSEHRTASGISGASKSRSELDDEQQESQRSYNGLQKTFPPPSFQDLERELAKVYKTALTAGLGAVLFLASIAVVVHWLFQSGNSFSRWQLLSLLIVLSLILGAGGLVVFAVRGWLDKKVSGVWEDETWDSLRREQEEDNVASNSELPESVQWLNSTLTMVWPLINPDLFSSLVDMLEDVMQASLPKVVRMVSVDDIGQGSEALRILGIKWLPTGAASQSVDEQGRLEGVHKDSKDNSGRTTPGQGEQDQSANDNESAGTDQGAGQSKEKKKKQQEQEQEAMRAGMEAEDGDFVNLELAFAYRASKSGRSIASKAKNAHLYLKFYLPGGIALPVWVEMKGIMGIARMRLQLTPDPPFFSVCTLTFLGQPKADLSCVPLSKHSLNLMNVPLISPFVQSSIDAALAEYVAPKSLTLDLQQLLMGEDFKKDTTTRGVVWIFIKQARDFKQGDGGIGPFEGSSDSYVTVQWSKFGKPAASTRIITDEQAPQWHEWASILVSADELNATEKLRLQLWDSDKWTADDDLGRVEVDLRELMHSEETKNKICDREDRLKGADTEENMPGTLSWSVGYFEKTRLTDLQLQKQKQTYAPEIRSKEKLEQRVNESATNKLREAKTQGEHSQELHQMKVQDYKELEDNMLISAPPSEEYRSGILSIQVHNITGLEVQHLQKQGKGEQGADEEDESDAELPDSYCTIIMNHKKIYKTRTKPKTAKPFYNAGTERFVKDWTTTEIIISCRDSREKEDDALLGLVFLPLWKLFEDRSQVMDTYPLAGGVGYGRARISMVWRSVALQLPPNLRGWDYGTLEIKGAVRPKGQLQESLEHDRIKIRTNLARVKMHPRNGQWQSSKRDADNSSFLAVRDRYSSAMVIEFRKTSIGRDNTPAFCVLWLSELTDEEEETKTLKVWKGSKEKLKRGEACCEYTGLDEDEKPIGELEITLKFWRGLSGYHKNHAGRSKNAGVRDIMECLDTINDEGMDNFSDESDSSASDDDTETESENGPRKVRGTAPDATSDSQDQEARATRKKLRTHTNQSDSSQDSDIAPTESGGFSKVKAPVAAFKDSVSKVTDKMTGDKDIKEDSSRGLRNQIQEYKQNHKQMHRKHKGIMQWQGVRSMDWAGGKAKRAKSKVGDLFHHSEKGQGIETEV</sequence>
<dbReference type="InterPro" id="IPR035892">
    <property type="entry name" value="C2_domain_sf"/>
</dbReference>
<evidence type="ECO:0000256" key="7">
    <source>
        <dbReference type="ARBA" id="ARBA00022989"/>
    </source>
</evidence>
<comment type="subcellular location">
    <subcellularLocation>
        <location evidence="1">Endoplasmic reticulum membrane</location>
    </subcellularLocation>
</comment>
<evidence type="ECO:0000256" key="4">
    <source>
        <dbReference type="ARBA" id="ARBA00022692"/>
    </source>
</evidence>
<feature type="domain" description="C2" evidence="13">
    <location>
        <begin position="613"/>
        <end position="741"/>
    </location>
</feature>
<comment type="caution">
    <text evidence="15">The sequence shown here is derived from an EMBL/GenBank/DDBJ whole genome shotgun (WGS) entry which is preliminary data.</text>
</comment>
<evidence type="ECO:0000256" key="3">
    <source>
        <dbReference type="ARBA" id="ARBA00022553"/>
    </source>
</evidence>
<keyword evidence="10 12" id="KW-0472">Membrane</keyword>
<keyword evidence="2" id="KW-0813">Transport</keyword>
<feature type="compositionally biased region" description="Basic residues" evidence="11">
    <location>
        <begin position="153"/>
        <end position="165"/>
    </location>
</feature>
<keyword evidence="3" id="KW-0597">Phosphoprotein</keyword>
<evidence type="ECO:0000256" key="9">
    <source>
        <dbReference type="ARBA" id="ARBA00023121"/>
    </source>
</evidence>